<name>A0A7I9ZR05_9MYCO</name>
<keyword evidence="1" id="KW-0812">Transmembrane</keyword>
<evidence type="ECO:0000313" key="2">
    <source>
        <dbReference type="EMBL" id="GFH03289.1"/>
    </source>
</evidence>
<keyword evidence="1" id="KW-1133">Transmembrane helix</keyword>
<dbReference type="AlphaFoldDB" id="A0A7I9ZR05"/>
<feature type="transmembrane region" description="Helical" evidence="1">
    <location>
        <begin position="215"/>
        <end position="233"/>
    </location>
</feature>
<gene>
    <name evidence="2" type="ORF">MHIP_37720</name>
</gene>
<sequence>MSGWLVTAIPSWLLLIGLVVLLAGGAVLIQRTVRRRFPALAAGDHNDVTKFTYGFIGFVYAFFIGFVVSSMWSQINAADGNARAEGAAAVQMARDATVFATADAARVRESLLAYELAAIAEWSAGDHRSADADAALAGVYTAYGQVQADTDLQKVLLAKSHSNLDTISQARTVRILAARENTGPPWQLWTIILLTSAMVLGTVIIYGVERPRLHYSMVAVVGIIVAANLFLVLELAHPFIGAVATSPAPLHEAVRVLSGPGT</sequence>
<dbReference type="EMBL" id="BLLB01000002">
    <property type="protein sequence ID" value="GFH03289.1"/>
    <property type="molecule type" value="Genomic_DNA"/>
</dbReference>
<keyword evidence="3" id="KW-1185">Reference proteome</keyword>
<evidence type="ECO:0000256" key="1">
    <source>
        <dbReference type="SAM" id="Phobius"/>
    </source>
</evidence>
<reference evidence="2 3" key="1">
    <citation type="journal article" date="2019" name="Emerg. Microbes Infect.">
        <title>Comprehensive subspecies identification of 175 nontuberculous mycobacteria species based on 7547 genomic profiles.</title>
        <authorList>
            <person name="Matsumoto Y."/>
            <person name="Kinjo T."/>
            <person name="Motooka D."/>
            <person name="Nabeya D."/>
            <person name="Jung N."/>
            <person name="Uechi K."/>
            <person name="Horii T."/>
            <person name="Iida T."/>
            <person name="Fujita J."/>
            <person name="Nakamura S."/>
        </authorList>
    </citation>
    <scope>NUCLEOTIDE SEQUENCE [LARGE SCALE GENOMIC DNA]</scope>
    <source>
        <strain evidence="2 3">JCM 30996</strain>
    </source>
</reference>
<proteinExistence type="predicted"/>
<accession>A0A7I9ZR05</accession>
<keyword evidence="1" id="KW-0472">Membrane</keyword>
<feature type="transmembrane region" description="Helical" evidence="1">
    <location>
        <begin position="186"/>
        <end position="208"/>
    </location>
</feature>
<feature type="transmembrane region" description="Helical" evidence="1">
    <location>
        <begin position="12"/>
        <end position="30"/>
    </location>
</feature>
<dbReference type="Proteomes" id="UP000465304">
    <property type="component" value="Unassembled WGS sequence"/>
</dbReference>
<feature type="transmembrane region" description="Helical" evidence="1">
    <location>
        <begin position="51"/>
        <end position="72"/>
    </location>
</feature>
<dbReference type="InterPro" id="IPR025333">
    <property type="entry name" value="DUF4239"/>
</dbReference>
<dbReference type="Pfam" id="PF14023">
    <property type="entry name" value="Bestrophin-like"/>
    <property type="match status" value="1"/>
</dbReference>
<comment type="caution">
    <text evidence="2">The sequence shown here is derived from an EMBL/GenBank/DDBJ whole genome shotgun (WGS) entry which is preliminary data.</text>
</comment>
<organism evidence="2 3">
    <name type="scientific">Mycolicibacterium hippocampi</name>
    <dbReference type="NCBI Taxonomy" id="659824"/>
    <lineage>
        <taxon>Bacteria</taxon>
        <taxon>Bacillati</taxon>
        <taxon>Actinomycetota</taxon>
        <taxon>Actinomycetes</taxon>
        <taxon>Mycobacteriales</taxon>
        <taxon>Mycobacteriaceae</taxon>
        <taxon>Mycolicibacterium</taxon>
    </lineage>
</organism>
<protein>
    <recommendedName>
        <fullName evidence="4">DUF4239 domain-containing protein</fullName>
    </recommendedName>
</protein>
<evidence type="ECO:0008006" key="4">
    <source>
        <dbReference type="Google" id="ProtNLM"/>
    </source>
</evidence>
<dbReference type="RefSeq" id="WP_163890834.1">
    <property type="nucleotide sequence ID" value="NZ_BLLB01000002.1"/>
</dbReference>
<evidence type="ECO:0000313" key="3">
    <source>
        <dbReference type="Proteomes" id="UP000465304"/>
    </source>
</evidence>